<protein>
    <recommendedName>
        <fullName evidence="4">ABC transporter</fullName>
    </recommendedName>
</protein>
<keyword evidence="1" id="KW-0472">Membrane</keyword>
<feature type="transmembrane region" description="Helical" evidence="1">
    <location>
        <begin position="60"/>
        <end position="80"/>
    </location>
</feature>
<keyword evidence="1" id="KW-1133">Transmembrane helix</keyword>
<accession>A0ABV5P8Z5</accession>
<keyword evidence="1" id="KW-0812">Transmembrane</keyword>
<keyword evidence="3" id="KW-1185">Reference proteome</keyword>
<feature type="transmembrane region" description="Helical" evidence="1">
    <location>
        <begin position="101"/>
        <end position="122"/>
    </location>
</feature>
<evidence type="ECO:0000256" key="1">
    <source>
        <dbReference type="SAM" id="Phobius"/>
    </source>
</evidence>
<evidence type="ECO:0000313" key="3">
    <source>
        <dbReference type="Proteomes" id="UP001589718"/>
    </source>
</evidence>
<dbReference type="RefSeq" id="WP_345221294.1">
    <property type="nucleotide sequence ID" value="NZ_BAAAXE010000013.1"/>
</dbReference>
<feature type="transmembrane region" description="Helical" evidence="1">
    <location>
        <begin position="158"/>
        <end position="174"/>
    </location>
</feature>
<name>A0ABV5P8Z5_STRCM</name>
<evidence type="ECO:0000313" key="2">
    <source>
        <dbReference type="EMBL" id="MFB9519665.1"/>
    </source>
</evidence>
<comment type="caution">
    <text evidence="2">The sequence shown here is derived from an EMBL/GenBank/DDBJ whole genome shotgun (WGS) entry which is preliminary data.</text>
</comment>
<dbReference type="EMBL" id="JBHMCR010000004">
    <property type="protein sequence ID" value="MFB9519665.1"/>
    <property type="molecule type" value="Genomic_DNA"/>
</dbReference>
<gene>
    <name evidence="2" type="ORF">ACFFTU_06890</name>
</gene>
<reference evidence="2 3" key="1">
    <citation type="submission" date="2024-09" db="EMBL/GenBank/DDBJ databases">
        <authorList>
            <person name="Sun Q."/>
            <person name="Mori K."/>
        </authorList>
    </citation>
    <scope>NUCLEOTIDE SEQUENCE [LARGE SCALE GENOMIC DNA]</scope>
    <source>
        <strain evidence="2 3">JCM 4362</strain>
    </source>
</reference>
<proteinExistence type="predicted"/>
<feature type="transmembrane region" description="Helical" evidence="1">
    <location>
        <begin position="134"/>
        <end position="151"/>
    </location>
</feature>
<organism evidence="2 3">
    <name type="scientific">Streptomyces cremeus</name>
    <dbReference type="NCBI Taxonomy" id="66881"/>
    <lineage>
        <taxon>Bacteria</taxon>
        <taxon>Bacillati</taxon>
        <taxon>Actinomycetota</taxon>
        <taxon>Actinomycetes</taxon>
        <taxon>Kitasatosporales</taxon>
        <taxon>Streptomycetaceae</taxon>
        <taxon>Streptomyces</taxon>
    </lineage>
</organism>
<evidence type="ECO:0008006" key="4">
    <source>
        <dbReference type="Google" id="ProtNLM"/>
    </source>
</evidence>
<feature type="transmembrane region" description="Helical" evidence="1">
    <location>
        <begin position="186"/>
        <end position="205"/>
    </location>
</feature>
<feature type="transmembrane region" description="Helical" evidence="1">
    <location>
        <begin position="25"/>
        <end position="48"/>
    </location>
</feature>
<sequence length="214" mass="21061">MSAVGAGAAPGGGVPYRHVLHQHRAALRTALALAALAAALVAGGRLWAADGGWGPTVGQALALGLPLFGGMQVAGPMVAGELASGTYKLAWTQGVTPARWLAAKAAVPAGVLVALTAGLGWVHDSAVALGPAPVAYALFAVAFGVLCGLLVRRTTGAMALTGATLGVLLLAGRAQPHDTFAGQLTLAVPLVAATAVAAGAAFLLLRRLSRGDVS</sequence>
<dbReference type="Proteomes" id="UP001589718">
    <property type="component" value="Unassembled WGS sequence"/>
</dbReference>